<evidence type="ECO:0000313" key="1">
    <source>
        <dbReference type="EMBL" id="KAL2859807.1"/>
    </source>
</evidence>
<dbReference type="EMBL" id="JBFXLQ010000114">
    <property type="protein sequence ID" value="KAL2859807.1"/>
    <property type="molecule type" value="Genomic_DNA"/>
</dbReference>
<comment type="caution">
    <text evidence="1">The sequence shown here is derived from an EMBL/GenBank/DDBJ whole genome shotgun (WGS) entry which is preliminary data.</text>
</comment>
<gene>
    <name evidence="1" type="ORF">BJX67DRAFT_33365</name>
</gene>
<sequence>MAKQNRRTTAEEVLRCVLGSLDNTKKYFSMDLSILICKAQARRRGHPQPASMARPEHPLDHQFLRLLRTRPIAIKEAQLYPRQTRKGRALLRRLNISEESRTLNDLKESRRNSRIEKGVGQPGILCILLPARSKLVHLAAGEETRLIQLLSQNEELLAAAKPLSPKLHRYQCWYDDDKGS</sequence>
<keyword evidence="2" id="KW-1185">Reference proteome</keyword>
<dbReference type="Proteomes" id="UP001610432">
    <property type="component" value="Unassembled WGS sequence"/>
</dbReference>
<protein>
    <submittedName>
        <fullName evidence="1">Uncharacterized protein</fullName>
    </submittedName>
</protein>
<evidence type="ECO:0000313" key="2">
    <source>
        <dbReference type="Proteomes" id="UP001610432"/>
    </source>
</evidence>
<name>A0ABR4L5I6_9EURO</name>
<proteinExistence type="predicted"/>
<dbReference type="RefSeq" id="XP_070880363.1">
    <property type="nucleotide sequence ID" value="XM_071027551.1"/>
</dbReference>
<reference evidence="1 2" key="1">
    <citation type="submission" date="2024-07" db="EMBL/GenBank/DDBJ databases">
        <title>Section-level genome sequencing and comparative genomics of Aspergillus sections Usti and Cavernicolus.</title>
        <authorList>
            <consortium name="Lawrence Berkeley National Laboratory"/>
            <person name="Nybo J.L."/>
            <person name="Vesth T.C."/>
            <person name="Theobald S."/>
            <person name="Frisvad J.C."/>
            <person name="Larsen T.O."/>
            <person name="Kjaerboelling I."/>
            <person name="Rothschild-Mancinelli K."/>
            <person name="Lyhne E.K."/>
            <person name="Kogle M.E."/>
            <person name="Barry K."/>
            <person name="Clum A."/>
            <person name="Na H."/>
            <person name="Ledsgaard L."/>
            <person name="Lin J."/>
            <person name="Lipzen A."/>
            <person name="Kuo A."/>
            <person name="Riley R."/>
            <person name="Mondo S."/>
            <person name="Labutti K."/>
            <person name="Haridas S."/>
            <person name="Pangalinan J."/>
            <person name="Salamov A.A."/>
            <person name="Simmons B.A."/>
            <person name="Magnuson J.K."/>
            <person name="Chen J."/>
            <person name="Drula E."/>
            <person name="Henrissat B."/>
            <person name="Wiebenga A."/>
            <person name="Lubbers R.J."/>
            <person name="Gomes A.C."/>
            <person name="Macurrencykelacurrency M.R."/>
            <person name="Stajich J."/>
            <person name="Grigoriev I.V."/>
            <person name="Mortensen U.H."/>
            <person name="De Vries R.P."/>
            <person name="Baker S.E."/>
            <person name="Andersen M.R."/>
        </authorList>
    </citation>
    <scope>NUCLEOTIDE SEQUENCE [LARGE SCALE GENOMIC DNA]</scope>
    <source>
        <strain evidence="1 2">CBS 449.75</strain>
    </source>
</reference>
<organism evidence="1 2">
    <name type="scientific">Aspergillus lucknowensis</name>
    <dbReference type="NCBI Taxonomy" id="176173"/>
    <lineage>
        <taxon>Eukaryota</taxon>
        <taxon>Fungi</taxon>
        <taxon>Dikarya</taxon>
        <taxon>Ascomycota</taxon>
        <taxon>Pezizomycotina</taxon>
        <taxon>Eurotiomycetes</taxon>
        <taxon>Eurotiomycetidae</taxon>
        <taxon>Eurotiales</taxon>
        <taxon>Aspergillaceae</taxon>
        <taxon>Aspergillus</taxon>
        <taxon>Aspergillus subgen. Nidulantes</taxon>
    </lineage>
</organism>
<dbReference type="GeneID" id="98142623"/>
<accession>A0ABR4L5I6</accession>